<dbReference type="Pfam" id="PF00892">
    <property type="entry name" value="EamA"/>
    <property type="match status" value="2"/>
</dbReference>
<dbReference type="PANTHER" id="PTHR22911:SF103">
    <property type="entry name" value="BLR2811 PROTEIN"/>
    <property type="match status" value="1"/>
</dbReference>
<feature type="transmembrane region" description="Helical" evidence="2">
    <location>
        <begin position="111"/>
        <end position="131"/>
    </location>
</feature>
<keyword evidence="2" id="KW-1133">Transmembrane helix</keyword>
<organism evidence="4 5">
    <name type="scientific">Craurococcus roseus</name>
    <dbReference type="NCBI Taxonomy" id="77585"/>
    <lineage>
        <taxon>Bacteria</taxon>
        <taxon>Pseudomonadati</taxon>
        <taxon>Pseudomonadota</taxon>
        <taxon>Alphaproteobacteria</taxon>
        <taxon>Acetobacterales</taxon>
        <taxon>Acetobacteraceae</taxon>
        <taxon>Craurococcus</taxon>
    </lineage>
</organism>
<protein>
    <submittedName>
        <fullName evidence="4">DMT family transporter</fullName>
    </submittedName>
</protein>
<proteinExistence type="predicted"/>
<feature type="transmembrane region" description="Helical" evidence="2">
    <location>
        <begin position="163"/>
        <end position="182"/>
    </location>
</feature>
<feature type="transmembrane region" description="Helical" evidence="2">
    <location>
        <begin position="247"/>
        <end position="268"/>
    </location>
</feature>
<sequence>MGEPVRSEGRPATLDPACDPRPSPPRLSTPPPRPEPPPAPQADDPMRGVPLILAAVTIFSVSDALAKHLGQFLPPVEVAWMRYAAFLTLTLAPVLRGGPAALRTRAPALQVLRGLALVGSALSFIVALRFLPLAEATAINFVSPIFITALSIPILGEVVGVRRWAAVAVGLAGVLIVVRPGGASGSGAEVLLPVLTAASWALAVVVTRKMAGADRPATTLFWSAAVGFAVLSALLPFDFVVPSAVQVGLGLLLGLISSAGQWLIVLAYRHAAASVLAPFSYFQLVSSALLGFLAFGAVPDRWALVGAGVIAASGLYTAHRERVRAKERAALGP</sequence>
<evidence type="ECO:0000259" key="3">
    <source>
        <dbReference type="Pfam" id="PF00892"/>
    </source>
</evidence>
<feature type="compositionally biased region" description="Pro residues" evidence="1">
    <location>
        <begin position="19"/>
        <end position="40"/>
    </location>
</feature>
<evidence type="ECO:0000256" key="2">
    <source>
        <dbReference type="SAM" id="Phobius"/>
    </source>
</evidence>
<evidence type="ECO:0000313" key="5">
    <source>
        <dbReference type="Proteomes" id="UP001501588"/>
    </source>
</evidence>
<reference evidence="4 5" key="1">
    <citation type="journal article" date="2019" name="Int. J. Syst. Evol. Microbiol.">
        <title>The Global Catalogue of Microorganisms (GCM) 10K type strain sequencing project: providing services to taxonomists for standard genome sequencing and annotation.</title>
        <authorList>
            <consortium name="The Broad Institute Genomics Platform"/>
            <consortium name="The Broad Institute Genome Sequencing Center for Infectious Disease"/>
            <person name="Wu L."/>
            <person name="Ma J."/>
        </authorList>
    </citation>
    <scope>NUCLEOTIDE SEQUENCE [LARGE SCALE GENOMIC DNA]</scope>
    <source>
        <strain evidence="4 5">JCM 9933</strain>
    </source>
</reference>
<dbReference type="SUPFAM" id="SSF103481">
    <property type="entry name" value="Multidrug resistance efflux transporter EmrE"/>
    <property type="match status" value="2"/>
</dbReference>
<evidence type="ECO:0000313" key="4">
    <source>
        <dbReference type="EMBL" id="GAA0600219.1"/>
    </source>
</evidence>
<evidence type="ECO:0000256" key="1">
    <source>
        <dbReference type="SAM" id="MobiDB-lite"/>
    </source>
</evidence>
<accession>A0ABN1FY39</accession>
<keyword evidence="2" id="KW-0472">Membrane</keyword>
<feature type="transmembrane region" description="Helical" evidence="2">
    <location>
        <begin position="137"/>
        <end position="156"/>
    </location>
</feature>
<dbReference type="Proteomes" id="UP001501588">
    <property type="component" value="Unassembled WGS sequence"/>
</dbReference>
<comment type="caution">
    <text evidence="4">The sequence shown here is derived from an EMBL/GenBank/DDBJ whole genome shotgun (WGS) entry which is preliminary data.</text>
</comment>
<feature type="domain" description="EamA" evidence="3">
    <location>
        <begin position="47"/>
        <end position="178"/>
    </location>
</feature>
<feature type="transmembrane region" description="Helical" evidence="2">
    <location>
        <begin position="219"/>
        <end position="241"/>
    </location>
</feature>
<keyword evidence="5" id="KW-1185">Reference proteome</keyword>
<name>A0ABN1FY39_9PROT</name>
<feature type="transmembrane region" description="Helical" evidence="2">
    <location>
        <begin position="301"/>
        <end position="318"/>
    </location>
</feature>
<feature type="domain" description="EamA" evidence="3">
    <location>
        <begin position="190"/>
        <end position="313"/>
    </location>
</feature>
<feature type="region of interest" description="Disordered" evidence="1">
    <location>
        <begin position="1"/>
        <end position="44"/>
    </location>
</feature>
<gene>
    <name evidence="4" type="ORF">GCM10009416_42800</name>
</gene>
<feature type="transmembrane region" description="Helical" evidence="2">
    <location>
        <begin position="188"/>
        <end position="207"/>
    </location>
</feature>
<dbReference type="PANTHER" id="PTHR22911">
    <property type="entry name" value="ACYL-MALONYL CONDENSING ENZYME-RELATED"/>
    <property type="match status" value="1"/>
</dbReference>
<dbReference type="InterPro" id="IPR037185">
    <property type="entry name" value="EmrE-like"/>
</dbReference>
<keyword evidence="2" id="KW-0812">Transmembrane</keyword>
<dbReference type="EMBL" id="BAAAFZ010000072">
    <property type="protein sequence ID" value="GAA0600219.1"/>
    <property type="molecule type" value="Genomic_DNA"/>
</dbReference>
<dbReference type="InterPro" id="IPR000620">
    <property type="entry name" value="EamA_dom"/>
</dbReference>
<feature type="transmembrane region" description="Helical" evidence="2">
    <location>
        <begin position="275"/>
        <end position="295"/>
    </location>
</feature>